<feature type="domain" description="ATP-grasp" evidence="2">
    <location>
        <begin position="131"/>
        <end position="278"/>
    </location>
</feature>
<dbReference type="EMBL" id="JADOTY010000001">
    <property type="protein sequence ID" value="MBG6105618.1"/>
    <property type="molecule type" value="Genomic_DNA"/>
</dbReference>
<protein>
    <recommendedName>
        <fullName evidence="2">ATP-grasp domain-containing protein</fullName>
    </recommendedName>
</protein>
<keyword evidence="4" id="KW-1185">Reference proteome</keyword>
<feature type="region of interest" description="Disordered" evidence="1">
    <location>
        <begin position="328"/>
        <end position="362"/>
    </location>
</feature>
<evidence type="ECO:0000259" key="2">
    <source>
        <dbReference type="Pfam" id="PF14243"/>
    </source>
</evidence>
<sequence>MILIVPANPLRPRHPDEHFTAEAEAARAAGFQVAVVDHDAVARGGDVRRAVASVSGTGAAVYRGWMLRSERYAAFAEALAERGVVLRTGGEQYRRAHELPGWYAALAAVTPASVWTCGSDRADLDHARVALGTGPAVLRDYTKSMKHYWDDAAFIPEIDDAVAVWRVASRFLELREDDFVGGFVLRRFERFTSAEVRTWWVNGDCVLIGPHPDSPNDRPSVEVDLEPLAPMIAGLGLPFVTVDLALRADGVWRVIELGDGQVSDRPTSIEPEAMIAALLGPPRPQRAHRRRRHSGQFGLRWQEHRGYAQRLVHRCELVLSPEVGGVTHPADEHSYFPETTVGSGQPAPGRNGDRGPLDRQHGPDGGCPLLFVAARMLDAVDRDEHDHLVEEIACPAHHIQMPRSEGIEAAGVDGSHPYAAGGPCCRTRRFGCHCRKTRCASLMTCSEAIGAHDANSSRK</sequence>
<evidence type="ECO:0000256" key="1">
    <source>
        <dbReference type="SAM" id="MobiDB-lite"/>
    </source>
</evidence>
<dbReference type="Proteomes" id="UP000631791">
    <property type="component" value="Unassembled WGS sequence"/>
</dbReference>
<dbReference type="Pfam" id="PF14243">
    <property type="entry name" value="R2K_3"/>
    <property type="match status" value="1"/>
</dbReference>
<comment type="caution">
    <text evidence="3">The sequence shown here is derived from an EMBL/GenBank/DDBJ whole genome shotgun (WGS) entry which is preliminary data.</text>
</comment>
<accession>A0ABS0KAE5</accession>
<reference evidence="3 4" key="1">
    <citation type="submission" date="2020-11" db="EMBL/GenBank/DDBJ databases">
        <title>Sequencing the genomes of 1000 actinobacteria strains.</title>
        <authorList>
            <person name="Klenk H.-P."/>
        </authorList>
    </citation>
    <scope>NUCLEOTIDE SEQUENCE [LARGE SCALE GENOMIC DNA]</scope>
    <source>
        <strain evidence="3 4">DSM 101695</strain>
    </source>
</reference>
<dbReference type="InterPro" id="IPR025643">
    <property type="entry name" value="R2K_3"/>
</dbReference>
<evidence type="ECO:0000313" key="4">
    <source>
        <dbReference type="Proteomes" id="UP000631791"/>
    </source>
</evidence>
<evidence type="ECO:0000313" key="3">
    <source>
        <dbReference type="EMBL" id="MBG6105618.1"/>
    </source>
</evidence>
<proteinExistence type="predicted"/>
<gene>
    <name evidence="3" type="ORF">IW249_006032</name>
</gene>
<feature type="compositionally biased region" description="Basic and acidic residues" evidence="1">
    <location>
        <begin position="351"/>
        <end position="362"/>
    </location>
</feature>
<organism evidence="3 4">
    <name type="scientific">Micromonospora vinacea</name>
    <dbReference type="NCBI Taxonomy" id="709878"/>
    <lineage>
        <taxon>Bacteria</taxon>
        <taxon>Bacillati</taxon>
        <taxon>Actinomycetota</taxon>
        <taxon>Actinomycetes</taxon>
        <taxon>Micromonosporales</taxon>
        <taxon>Micromonosporaceae</taxon>
        <taxon>Micromonospora</taxon>
    </lineage>
</organism>
<name>A0ABS0KAE5_9ACTN</name>